<dbReference type="SUPFAM" id="SSF53448">
    <property type="entry name" value="Nucleotide-diphospho-sugar transferases"/>
    <property type="match status" value="1"/>
</dbReference>
<keyword evidence="11" id="KW-1185">Reference proteome</keyword>
<evidence type="ECO:0000256" key="8">
    <source>
        <dbReference type="HAMAP-Rule" id="MF_00316"/>
    </source>
</evidence>
<reference evidence="10 11" key="1">
    <citation type="submission" date="2010-08" db="EMBL/GenBank/DDBJ databases">
        <title>The draft genome of Desulfovibrio fructosovorans JJ.</title>
        <authorList>
            <consortium name="US DOE Joint Genome Institute (JGI-PGF)"/>
            <person name="Lucas S."/>
            <person name="Copeland A."/>
            <person name="Lapidus A."/>
            <person name="Cheng J.-F."/>
            <person name="Bruce D."/>
            <person name="Goodwin L."/>
            <person name="Pitluck S."/>
            <person name="Land M.L."/>
            <person name="Hauser L."/>
            <person name="Chang Y.-J."/>
            <person name="Jeffries C."/>
            <person name="Wall J.D."/>
            <person name="Stahl D.A."/>
            <person name="Arkin A.P."/>
            <person name="Dehal P."/>
            <person name="Stolyar S.M."/>
            <person name="Hazen T.C."/>
            <person name="Woyke T.J."/>
        </authorList>
    </citation>
    <scope>NUCLEOTIDE SEQUENCE [LARGE SCALE GENOMIC DNA]</scope>
    <source>
        <strain evidence="10 11">JJ</strain>
    </source>
</reference>
<comment type="subcellular location">
    <subcellularLocation>
        <location evidence="8">Cytoplasm</location>
    </subcellularLocation>
</comment>
<comment type="catalytic activity">
    <reaction evidence="8">
        <text>Mo-molybdopterin + GTP + H(+) = Mo-molybdopterin guanine dinucleotide + diphosphate</text>
        <dbReference type="Rhea" id="RHEA:34243"/>
        <dbReference type="ChEBI" id="CHEBI:15378"/>
        <dbReference type="ChEBI" id="CHEBI:33019"/>
        <dbReference type="ChEBI" id="CHEBI:37565"/>
        <dbReference type="ChEBI" id="CHEBI:71302"/>
        <dbReference type="ChEBI" id="CHEBI:71310"/>
        <dbReference type="EC" id="2.7.7.77"/>
    </reaction>
</comment>
<keyword evidence="5 8" id="KW-0460">Magnesium</keyword>
<dbReference type="GO" id="GO:0005525">
    <property type="term" value="F:GTP binding"/>
    <property type="evidence" value="ECO:0007669"/>
    <property type="project" value="UniProtKB-UniRule"/>
</dbReference>
<comment type="cofactor">
    <cofactor evidence="8">
        <name>Mg(2+)</name>
        <dbReference type="ChEBI" id="CHEBI:18420"/>
    </cofactor>
</comment>
<dbReference type="STRING" id="596151.DesfrDRAFT_2825"/>
<accession>E1JYX6</accession>
<feature type="binding site" evidence="8">
    <location>
        <position position="25"/>
    </location>
    <ligand>
        <name>GTP</name>
        <dbReference type="ChEBI" id="CHEBI:37565"/>
    </ligand>
</feature>
<evidence type="ECO:0000313" key="10">
    <source>
        <dbReference type="EMBL" id="EFL50392.1"/>
    </source>
</evidence>
<evidence type="ECO:0000256" key="5">
    <source>
        <dbReference type="ARBA" id="ARBA00022842"/>
    </source>
</evidence>
<dbReference type="Gene3D" id="3.90.550.10">
    <property type="entry name" value="Spore Coat Polysaccharide Biosynthesis Protein SpsA, Chain A"/>
    <property type="match status" value="1"/>
</dbReference>
<dbReference type="GO" id="GO:0006777">
    <property type="term" value="P:Mo-molybdopterin cofactor biosynthetic process"/>
    <property type="evidence" value="ECO:0007669"/>
    <property type="project" value="UniProtKB-KW"/>
</dbReference>
<evidence type="ECO:0000313" key="11">
    <source>
        <dbReference type="Proteomes" id="UP000006250"/>
    </source>
</evidence>
<feature type="domain" description="MobA-like NTP transferase" evidence="9">
    <location>
        <begin position="10"/>
        <end position="126"/>
    </location>
</feature>
<comment type="domain">
    <text evidence="8">The N-terminal domain determines nucleotide recognition and specific binding, while the C-terminal domain determines the specific binding to the target protein.</text>
</comment>
<protein>
    <recommendedName>
        <fullName evidence="8">Probable molybdenum cofactor guanylyltransferase</fullName>
        <shortName evidence="8">MoCo guanylyltransferase</shortName>
        <ecNumber evidence="8">2.7.7.77</ecNumber>
    </recommendedName>
    <alternativeName>
        <fullName evidence="8">GTP:molybdopterin guanylyltransferase</fullName>
    </alternativeName>
    <alternativeName>
        <fullName evidence="8">Mo-MPT guanylyltransferase</fullName>
    </alternativeName>
    <alternativeName>
        <fullName evidence="8">Molybdopterin guanylyltransferase</fullName>
    </alternativeName>
    <alternativeName>
        <fullName evidence="8">Molybdopterin-guanine dinucleotide synthase</fullName>
        <shortName evidence="8">MGD synthase</shortName>
    </alternativeName>
</protein>
<gene>
    <name evidence="8" type="primary">mobA</name>
    <name evidence="10" type="ORF">DesfrDRAFT_2825</name>
</gene>
<feature type="binding site" evidence="8">
    <location>
        <begin position="13"/>
        <end position="15"/>
    </location>
    <ligand>
        <name>GTP</name>
        <dbReference type="ChEBI" id="CHEBI:37565"/>
    </ligand>
</feature>
<dbReference type="GO" id="GO:0046872">
    <property type="term" value="F:metal ion binding"/>
    <property type="evidence" value="ECO:0007669"/>
    <property type="project" value="UniProtKB-KW"/>
</dbReference>
<dbReference type="InterPro" id="IPR029044">
    <property type="entry name" value="Nucleotide-diphossugar_trans"/>
</dbReference>
<dbReference type="EC" id="2.7.7.77" evidence="8"/>
<evidence type="ECO:0000256" key="7">
    <source>
        <dbReference type="ARBA" id="ARBA00023150"/>
    </source>
</evidence>
<dbReference type="PANTHER" id="PTHR19136:SF81">
    <property type="entry name" value="MOLYBDENUM COFACTOR GUANYLYLTRANSFERASE"/>
    <property type="match status" value="1"/>
</dbReference>
<comment type="function">
    <text evidence="8">Transfers a GMP moiety from GTP to Mo-molybdopterin (Mo-MPT) cofactor (Moco or molybdenum cofactor) to form Mo-molybdopterin guanine dinucleotide (Mo-MGD) cofactor.</text>
</comment>
<dbReference type="GO" id="GO:0005737">
    <property type="term" value="C:cytoplasm"/>
    <property type="evidence" value="ECO:0007669"/>
    <property type="project" value="UniProtKB-SubCell"/>
</dbReference>
<comment type="similarity">
    <text evidence="8">Belongs to the MobA family.</text>
</comment>
<dbReference type="InterPro" id="IPR025877">
    <property type="entry name" value="MobA-like_NTP_Trfase"/>
</dbReference>
<keyword evidence="3 8" id="KW-0479">Metal-binding</keyword>
<evidence type="ECO:0000256" key="4">
    <source>
        <dbReference type="ARBA" id="ARBA00022741"/>
    </source>
</evidence>
<dbReference type="EMBL" id="AECZ01000020">
    <property type="protein sequence ID" value="EFL50392.1"/>
    <property type="molecule type" value="Genomic_DNA"/>
</dbReference>
<keyword evidence="6 8" id="KW-0342">GTP-binding</keyword>
<feature type="binding site" evidence="8">
    <location>
        <position position="69"/>
    </location>
    <ligand>
        <name>GTP</name>
        <dbReference type="ChEBI" id="CHEBI:37565"/>
    </ligand>
</feature>
<dbReference type="GO" id="GO:0061603">
    <property type="term" value="F:molybdenum cofactor guanylyltransferase activity"/>
    <property type="evidence" value="ECO:0007669"/>
    <property type="project" value="UniProtKB-EC"/>
</dbReference>
<proteinExistence type="inferred from homology"/>
<keyword evidence="7 8" id="KW-0501">Molybdenum cofactor biosynthesis</keyword>
<dbReference type="Pfam" id="PF12804">
    <property type="entry name" value="NTP_transf_3"/>
    <property type="match status" value="1"/>
</dbReference>
<dbReference type="InterPro" id="IPR013482">
    <property type="entry name" value="Molybde_CF_guanTrfase"/>
</dbReference>
<comment type="caution">
    <text evidence="10">The sequence shown here is derived from an EMBL/GenBank/DDBJ whole genome shotgun (WGS) entry which is preliminary data.</text>
</comment>
<name>E1JYX6_SOLFR</name>
<evidence type="ECO:0000256" key="2">
    <source>
        <dbReference type="ARBA" id="ARBA00022679"/>
    </source>
</evidence>
<comment type="caution">
    <text evidence="8">Lacks conserved residue(s) required for the propagation of feature annotation.</text>
</comment>
<evidence type="ECO:0000256" key="1">
    <source>
        <dbReference type="ARBA" id="ARBA00022490"/>
    </source>
</evidence>
<dbReference type="AlphaFoldDB" id="E1JYX6"/>
<evidence type="ECO:0000256" key="3">
    <source>
        <dbReference type="ARBA" id="ARBA00022723"/>
    </source>
</evidence>
<keyword evidence="2 8" id="KW-0808">Transferase</keyword>
<evidence type="ECO:0000259" key="9">
    <source>
        <dbReference type="Pfam" id="PF12804"/>
    </source>
</evidence>
<dbReference type="CDD" id="cd02503">
    <property type="entry name" value="MobA"/>
    <property type="match status" value="1"/>
</dbReference>
<dbReference type="HAMAP" id="MF_00316">
    <property type="entry name" value="MobA"/>
    <property type="match status" value="1"/>
</dbReference>
<dbReference type="Proteomes" id="UP000006250">
    <property type="component" value="Unassembled WGS sequence"/>
</dbReference>
<dbReference type="eggNOG" id="COG0746">
    <property type="taxonomic scope" value="Bacteria"/>
</dbReference>
<feature type="binding site" evidence="8">
    <location>
        <position position="97"/>
    </location>
    <ligand>
        <name>Mg(2+)</name>
        <dbReference type="ChEBI" id="CHEBI:18420"/>
    </ligand>
</feature>
<dbReference type="PANTHER" id="PTHR19136">
    <property type="entry name" value="MOLYBDENUM COFACTOR GUANYLYLTRANSFERASE"/>
    <property type="match status" value="1"/>
</dbReference>
<sequence>MSGAMQPLLGVILAGGKSSRMGRDKAWLSFFGQPLLARVASVVRNVTGDLLVSGRDPSVFGIDAPWLPDEQPGHGPAGGVLTVLAATGRPCLVVSCDLPFLDEPTLDRLAAAWRQRPASALMTTYRIVETGYVESLVAIYDPAGEGRLRRNLEQGQLRLSAIFPEEVRWHIDYSQADADAARPFFNVNAPPDLTRARSMETRI</sequence>
<feature type="binding site" evidence="8">
    <location>
        <position position="97"/>
    </location>
    <ligand>
        <name>GTP</name>
        <dbReference type="ChEBI" id="CHEBI:37565"/>
    </ligand>
</feature>
<organism evidence="10 11">
    <name type="scientific">Solidesulfovibrio fructosivorans JJ]</name>
    <dbReference type="NCBI Taxonomy" id="596151"/>
    <lineage>
        <taxon>Bacteria</taxon>
        <taxon>Pseudomonadati</taxon>
        <taxon>Thermodesulfobacteriota</taxon>
        <taxon>Desulfovibrionia</taxon>
        <taxon>Desulfovibrionales</taxon>
        <taxon>Desulfovibrionaceae</taxon>
        <taxon>Solidesulfovibrio</taxon>
    </lineage>
</organism>
<evidence type="ECO:0000256" key="6">
    <source>
        <dbReference type="ARBA" id="ARBA00023134"/>
    </source>
</evidence>
<keyword evidence="4 8" id="KW-0547">Nucleotide-binding</keyword>
<keyword evidence="1 8" id="KW-0963">Cytoplasm</keyword>